<evidence type="ECO:0000313" key="2">
    <source>
        <dbReference type="Proteomes" id="UP001314170"/>
    </source>
</evidence>
<gene>
    <name evidence="1" type="ORF">DCAF_LOCUS24344</name>
</gene>
<reference evidence="1 2" key="1">
    <citation type="submission" date="2024-01" db="EMBL/GenBank/DDBJ databases">
        <authorList>
            <person name="Waweru B."/>
        </authorList>
    </citation>
    <scope>NUCLEOTIDE SEQUENCE [LARGE SCALE GENOMIC DNA]</scope>
</reference>
<dbReference type="EMBL" id="CAWUPB010001194">
    <property type="protein sequence ID" value="CAK7352678.1"/>
    <property type="molecule type" value="Genomic_DNA"/>
</dbReference>
<dbReference type="Proteomes" id="UP001314170">
    <property type="component" value="Unassembled WGS sequence"/>
</dbReference>
<comment type="caution">
    <text evidence="1">The sequence shown here is derived from an EMBL/GenBank/DDBJ whole genome shotgun (WGS) entry which is preliminary data.</text>
</comment>
<name>A0AAV1SMK9_9ROSI</name>
<evidence type="ECO:0000313" key="1">
    <source>
        <dbReference type="EMBL" id="CAK7352678.1"/>
    </source>
</evidence>
<sequence>MSACTNTTWYLTNIPSGLKVFNVTFKGFDNKAKSGSSNSSGKLGECRCASLMEQTRVDVDSSVSDMRDVDLVPVFLDRGIDNEIFQFFVESQGCHISTSIHRCRGSGPTINSSSQPNSTIQCYSTLIPDDLDNFCEVAYASLVLYSSGLIRTMYNLKLN</sequence>
<organism evidence="1 2">
    <name type="scientific">Dovyalis caffra</name>
    <dbReference type="NCBI Taxonomy" id="77055"/>
    <lineage>
        <taxon>Eukaryota</taxon>
        <taxon>Viridiplantae</taxon>
        <taxon>Streptophyta</taxon>
        <taxon>Embryophyta</taxon>
        <taxon>Tracheophyta</taxon>
        <taxon>Spermatophyta</taxon>
        <taxon>Magnoliopsida</taxon>
        <taxon>eudicotyledons</taxon>
        <taxon>Gunneridae</taxon>
        <taxon>Pentapetalae</taxon>
        <taxon>rosids</taxon>
        <taxon>fabids</taxon>
        <taxon>Malpighiales</taxon>
        <taxon>Salicaceae</taxon>
        <taxon>Flacourtieae</taxon>
        <taxon>Dovyalis</taxon>
    </lineage>
</organism>
<keyword evidence="2" id="KW-1185">Reference proteome</keyword>
<proteinExistence type="predicted"/>
<protein>
    <submittedName>
        <fullName evidence="1">Uncharacterized protein</fullName>
    </submittedName>
</protein>
<accession>A0AAV1SMK9</accession>
<dbReference type="AlphaFoldDB" id="A0AAV1SMK9"/>